<gene>
    <name evidence="5" type="ORF">HID58_063260</name>
</gene>
<dbReference type="PROSITE" id="PS50927">
    <property type="entry name" value="BULB_LECTIN"/>
    <property type="match status" value="1"/>
</dbReference>
<evidence type="ECO:0000259" key="4">
    <source>
        <dbReference type="PROSITE" id="PS50927"/>
    </source>
</evidence>
<evidence type="ECO:0000256" key="2">
    <source>
        <dbReference type="ARBA" id="ARBA00023157"/>
    </source>
</evidence>
<accession>A0ABQ8A3T0</accession>
<evidence type="ECO:0000256" key="1">
    <source>
        <dbReference type="ARBA" id="ARBA00022729"/>
    </source>
</evidence>
<dbReference type="EMBL" id="JAGKQM010000014">
    <property type="protein sequence ID" value="KAH0887164.1"/>
    <property type="molecule type" value="Genomic_DNA"/>
</dbReference>
<dbReference type="PANTHER" id="PTHR32444:SF214">
    <property type="entry name" value="S-LOCUS GLYCOPROTEIN"/>
    <property type="match status" value="1"/>
</dbReference>
<dbReference type="Gene3D" id="2.90.10.10">
    <property type="entry name" value="Bulb-type lectin domain"/>
    <property type="match status" value="1"/>
</dbReference>
<dbReference type="SMART" id="SM00108">
    <property type="entry name" value="B_lectin"/>
    <property type="match status" value="1"/>
</dbReference>
<name>A0ABQ8A3T0_BRANA</name>
<sequence length="213" mass="23610">VQNIYNDAYSVSSLLVFFVLILFRPALSISATNRLSSSESLAISSNRTLVSPGGAFELGFFKPSALPRWYLGIRYTKVSEKSYAWVANRDNPLSTSIGALEISGNNLVLLDQFNKTKDLLCNVRCIQFGLLYVQGHVEDRTMMSSIVLMLGSKAALITHPKQQGYCLGSGTSLDTYSSIWSKRHDDESFTLNQITMSTLGQELGNPKHYSHNI</sequence>
<keyword evidence="1" id="KW-0732">Signal</keyword>
<keyword evidence="3" id="KW-0325">Glycoprotein</keyword>
<dbReference type="Proteomes" id="UP000824890">
    <property type="component" value="Unassembled WGS sequence"/>
</dbReference>
<protein>
    <recommendedName>
        <fullName evidence="4">Bulb-type lectin domain-containing protein</fullName>
    </recommendedName>
</protein>
<feature type="non-terminal residue" evidence="5">
    <location>
        <position position="1"/>
    </location>
</feature>
<keyword evidence="2" id="KW-1015">Disulfide bond</keyword>
<proteinExistence type="predicted"/>
<comment type="caution">
    <text evidence="5">The sequence shown here is derived from an EMBL/GenBank/DDBJ whole genome shotgun (WGS) entry which is preliminary data.</text>
</comment>
<feature type="domain" description="Bulb-type lectin" evidence="4">
    <location>
        <begin position="34"/>
        <end position="171"/>
    </location>
</feature>
<evidence type="ECO:0000313" key="5">
    <source>
        <dbReference type="EMBL" id="KAH0887164.1"/>
    </source>
</evidence>
<organism evidence="5 6">
    <name type="scientific">Brassica napus</name>
    <name type="common">Rape</name>
    <dbReference type="NCBI Taxonomy" id="3708"/>
    <lineage>
        <taxon>Eukaryota</taxon>
        <taxon>Viridiplantae</taxon>
        <taxon>Streptophyta</taxon>
        <taxon>Embryophyta</taxon>
        <taxon>Tracheophyta</taxon>
        <taxon>Spermatophyta</taxon>
        <taxon>Magnoliopsida</taxon>
        <taxon>eudicotyledons</taxon>
        <taxon>Gunneridae</taxon>
        <taxon>Pentapetalae</taxon>
        <taxon>rosids</taxon>
        <taxon>malvids</taxon>
        <taxon>Brassicales</taxon>
        <taxon>Brassicaceae</taxon>
        <taxon>Brassiceae</taxon>
        <taxon>Brassica</taxon>
    </lineage>
</organism>
<dbReference type="CDD" id="cd00028">
    <property type="entry name" value="B_lectin"/>
    <property type="match status" value="1"/>
</dbReference>
<dbReference type="InterPro" id="IPR001480">
    <property type="entry name" value="Bulb-type_lectin_dom"/>
</dbReference>
<evidence type="ECO:0000313" key="6">
    <source>
        <dbReference type="Proteomes" id="UP000824890"/>
    </source>
</evidence>
<dbReference type="PANTHER" id="PTHR32444">
    <property type="entry name" value="BULB-TYPE LECTIN DOMAIN-CONTAINING PROTEIN"/>
    <property type="match status" value="1"/>
</dbReference>
<keyword evidence="6" id="KW-1185">Reference proteome</keyword>
<reference evidence="5 6" key="1">
    <citation type="submission" date="2021-05" db="EMBL/GenBank/DDBJ databases">
        <title>Genome Assembly of Synthetic Allotetraploid Brassica napus Reveals Homoeologous Exchanges between Subgenomes.</title>
        <authorList>
            <person name="Davis J.T."/>
        </authorList>
    </citation>
    <scope>NUCLEOTIDE SEQUENCE [LARGE SCALE GENOMIC DNA]</scope>
    <source>
        <strain evidence="6">cv. Da-Ae</strain>
        <tissue evidence="5">Seedling</tissue>
    </source>
</reference>
<dbReference type="SUPFAM" id="SSF51110">
    <property type="entry name" value="alpha-D-mannose-specific plant lectins"/>
    <property type="match status" value="1"/>
</dbReference>
<dbReference type="InterPro" id="IPR036426">
    <property type="entry name" value="Bulb-type_lectin_dom_sf"/>
</dbReference>
<evidence type="ECO:0000256" key="3">
    <source>
        <dbReference type="ARBA" id="ARBA00023180"/>
    </source>
</evidence>